<dbReference type="Proteomes" id="UP001152888">
    <property type="component" value="Unassembled WGS sequence"/>
</dbReference>
<comment type="caution">
    <text evidence="1">The sequence shown here is derived from an EMBL/GenBank/DDBJ whole genome shotgun (WGS) entry which is preliminary data.</text>
</comment>
<evidence type="ECO:0000313" key="1">
    <source>
        <dbReference type="EMBL" id="CAH2011687.1"/>
    </source>
</evidence>
<dbReference type="OrthoDB" id="6146839at2759"/>
<sequence>MKVTVNTQYGELLLHSEAPWLSRGRVLKRFKDIISAIVQFFKQRDEPISELGSARLTEQHFPELVPRKEGKKTATRRCRVCSQTKAGTKKRKESSYMCRECDIVLHRSKANQNACVHFIFSKAVYKLSDLGSLEAI</sequence>
<reference evidence="1" key="1">
    <citation type="submission" date="2022-03" db="EMBL/GenBank/DDBJ databases">
        <authorList>
            <person name="Sayadi A."/>
        </authorList>
    </citation>
    <scope>NUCLEOTIDE SEQUENCE</scope>
</reference>
<evidence type="ECO:0008006" key="3">
    <source>
        <dbReference type="Google" id="ProtNLM"/>
    </source>
</evidence>
<dbReference type="EMBL" id="CAKOFQ010008106">
    <property type="protein sequence ID" value="CAH2011687.1"/>
    <property type="molecule type" value="Genomic_DNA"/>
</dbReference>
<gene>
    <name evidence="1" type="ORF">ACAOBT_LOCUS32344</name>
</gene>
<protein>
    <recommendedName>
        <fullName evidence="3">Transposase</fullName>
    </recommendedName>
</protein>
<evidence type="ECO:0000313" key="2">
    <source>
        <dbReference type="Proteomes" id="UP001152888"/>
    </source>
</evidence>
<organism evidence="1 2">
    <name type="scientific">Acanthoscelides obtectus</name>
    <name type="common">Bean weevil</name>
    <name type="synonym">Bruchus obtectus</name>
    <dbReference type="NCBI Taxonomy" id="200917"/>
    <lineage>
        <taxon>Eukaryota</taxon>
        <taxon>Metazoa</taxon>
        <taxon>Ecdysozoa</taxon>
        <taxon>Arthropoda</taxon>
        <taxon>Hexapoda</taxon>
        <taxon>Insecta</taxon>
        <taxon>Pterygota</taxon>
        <taxon>Neoptera</taxon>
        <taxon>Endopterygota</taxon>
        <taxon>Coleoptera</taxon>
        <taxon>Polyphaga</taxon>
        <taxon>Cucujiformia</taxon>
        <taxon>Chrysomeloidea</taxon>
        <taxon>Chrysomelidae</taxon>
        <taxon>Bruchinae</taxon>
        <taxon>Bruchini</taxon>
        <taxon>Acanthoscelides</taxon>
    </lineage>
</organism>
<proteinExistence type="predicted"/>
<accession>A0A9P0MFS9</accession>
<name>A0A9P0MFS9_ACAOB</name>
<dbReference type="AlphaFoldDB" id="A0A9P0MFS9"/>
<keyword evidence="2" id="KW-1185">Reference proteome</keyword>